<keyword evidence="4" id="KW-1185">Reference proteome</keyword>
<evidence type="ECO:0000313" key="3">
    <source>
        <dbReference type="EMBL" id="MBZ5712508.1"/>
    </source>
</evidence>
<evidence type="ECO:0000256" key="1">
    <source>
        <dbReference type="SAM" id="MobiDB-lite"/>
    </source>
</evidence>
<feature type="compositionally biased region" description="Low complexity" evidence="1">
    <location>
        <begin position="27"/>
        <end position="60"/>
    </location>
</feature>
<dbReference type="RefSeq" id="WP_224194264.1">
    <property type="nucleotide sequence ID" value="NZ_JAIRAU010000031.1"/>
</dbReference>
<proteinExistence type="predicted"/>
<dbReference type="PROSITE" id="PS51257">
    <property type="entry name" value="PROKAR_LIPOPROTEIN"/>
    <property type="match status" value="1"/>
</dbReference>
<sequence>MSVSRRAASLVLSLSFACQGQVEEPTETAAPMSTSTSTSTGDTGSTGPTTGATTTAGPMTMPTADECDSHAIGDWAKCQDGNLIDNTACGWQESGAAGMLLCLAPTSGALNVCGIRDCVDVCDCFAPPATGTAVPVCAPIFGGGGNGCALYCAGGQICPDGMVCQSGYCYWEN</sequence>
<comment type="caution">
    <text evidence="3">The sequence shown here is derived from an EMBL/GenBank/DDBJ whole genome shotgun (WGS) entry which is preliminary data.</text>
</comment>
<reference evidence="3" key="1">
    <citation type="submission" date="2021-08" db="EMBL/GenBank/DDBJ databases">
        <authorList>
            <person name="Stevens D.C."/>
        </authorList>
    </citation>
    <scope>NUCLEOTIDE SEQUENCE</scope>
    <source>
        <strain evidence="3">DSM 53165</strain>
    </source>
</reference>
<name>A0ABS7TW80_9BACT</name>
<organism evidence="3 4">
    <name type="scientific">Nannocystis pusilla</name>
    <dbReference type="NCBI Taxonomy" id="889268"/>
    <lineage>
        <taxon>Bacteria</taxon>
        <taxon>Pseudomonadati</taxon>
        <taxon>Myxococcota</taxon>
        <taxon>Polyangia</taxon>
        <taxon>Nannocystales</taxon>
        <taxon>Nannocystaceae</taxon>
        <taxon>Nannocystis</taxon>
    </lineage>
</organism>
<protein>
    <recommendedName>
        <fullName evidence="5">Lipoprotein</fullName>
    </recommendedName>
</protein>
<evidence type="ECO:0000256" key="2">
    <source>
        <dbReference type="SAM" id="SignalP"/>
    </source>
</evidence>
<evidence type="ECO:0000313" key="4">
    <source>
        <dbReference type="Proteomes" id="UP001139031"/>
    </source>
</evidence>
<accession>A0ABS7TW80</accession>
<dbReference type="EMBL" id="JAIRAU010000031">
    <property type="protein sequence ID" value="MBZ5712508.1"/>
    <property type="molecule type" value="Genomic_DNA"/>
</dbReference>
<feature type="chain" id="PRO_5045880755" description="Lipoprotein" evidence="2">
    <location>
        <begin position="21"/>
        <end position="173"/>
    </location>
</feature>
<feature type="region of interest" description="Disordered" evidence="1">
    <location>
        <begin position="23"/>
        <end position="60"/>
    </location>
</feature>
<gene>
    <name evidence="3" type="ORF">K7C98_24970</name>
</gene>
<evidence type="ECO:0008006" key="5">
    <source>
        <dbReference type="Google" id="ProtNLM"/>
    </source>
</evidence>
<feature type="signal peptide" evidence="2">
    <location>
        <begin position="1"/>
        <end position="20"/>
    </location>
</feature>
<dbReference type="Proteomes" id="UP001139031">
    <property type="component" value="Unassembled WGS sequence"/>
</dbReference>
<keyword evidence="2" id="KW-0732">Signal</keyword>